<keyword evidence="11" id="KW-1185">Reference proteome</keyword>
<proteinExistence type="inferred from homology"/>
<comment type="pathway">
    <text evidence="1 8">Amino-acid biosynthesis; L-histidine biosynthesis; L-histidine from 5-phospho-alpha-D-ribose 1-diphosphate: step 8/9.</text>
</comment>
<dbReference type="AlphaFoldDB" id="A0A1M4XGG6"/>
<reference evidence="10 11" key="1">
    <citation type="submission" date="2016-11" db="EMBL/GenBank/DDBJ databases">
        <authorList>
            <person name="Jaros S."/>
            <person name="Januszkiewicz K."/>
            <person name="Wedrychowicz H."/>
        </authorList>
    </citation>
    <scope>NUCLEOTIDE SEQUENCE [LARGE SCALE GENOMIC DNA]</scope>
    <source>
        <strain evidence="10 11">DSM 10502</strain>
    </source>
</reference>
<evidence type="ECO:0000256" key="7">
    <source>
        <dbReference type="ARBA" id="ARBA00049158"/>
    </source>
</evidence>
<accession>A0A1M4XGG6</accession>
<evidence type="ECO:0000259" key="9">
    <source>
        <dbReference type="Pfam" id="PF02811"/>
    </source>
</evidence>
<dbReference type="PANTHER" id="PTHR21039">
    <property type="entry name" value="HISTIDINOL PHOSPHATASE-RELATED"/>
    <property type="match status" value="1"/>
</dbReference>
<dbReference type="GO" id="GO:0000105">
    <property type="term" value="P:L-histidine biosynthetic process"/>
    <property type="evidence" value="ECO:0007669"/>
    <property type="project" value="UniProtKB-UniRule"/>
</dbReference>
<dbReference type="Proteomes" id="UP000184404">
    <property type="component" value="Unassembled WGS sequence"/>
</dbReference>
<evidence type="ECO:0000256" key="4">
    <source>
        <dbReference type="ARBA" id="ARBA00022605"/>
    </source>
</evidence>
<name>A0A1M4XGG6_9FIRM</name>
<dbReference type="EC" id="3.1.3.15" evidence="3 8"/>
<evidence type="ECO:0000256" key="5">
    <source>
        <dbReference type="ARBA" id="ARBA00022801"/>
    </source>
</evidence>
<evidence type="ECO:0000256" key="3">
    <source>
        <dbReference type="ARBA" id="ARBA00013085"/>
    </source>
</evidence>
<comment type="catalytic activity">
    <reaction evidence="7 8">
        <text>L-histidinol phosphate + H2O = L-histidinol + phosphate</text>
        <dbReference type="Rhea" id="RHEA:14465"/>
        <dbReference type="ChEBI" id="CHEBI:15377"/>
        <dbReference type="ChEBI" id="CHEBI:43474"/>
        <dbReference type="ChEBI" id="CHEBI:57699"/>
        <dbReference type="ChEBI" id="CHEBI:57980"/>
        <dbReference type="EC" id="3.1.3.15"/>
    </reaction>
</comment>
<dbReference type="EMBL" id="FQUG01000005">
    <property type="protein sequence ID" value="SHE92589.1"/>
    <property type="molecule type" value="Genomic_DNA"/>
</dbReference>
<protein>
    <recommendedName>
        <fullName evidence="3 8">Histidinol-phosphatase</fullName>
        <shortName evidence="8">HolPase</shortName>
        <ecNumber evidence="3 8">3.1.3.15</ecNumber>
    </recommendedName>
</protein>
<dbReference type="GO" id="GO:0004401">
    <property type="term" value="F:histidinol-phosphatase activity"/>
    <property type="evidence" value="ECO:0007669"/>
    <property type="project" value="UniProtKB-UniRule"/>
</dbReference>
<dbReference type="SUPFAM" id="SSF89550">
    <property type="entry name" value="PHP domain-like"/>
    <property type="match status" value="1"/>
</dbReference>
<evidence type="ECO:0000313" key="10">
    <source>
        <dbReference type="EMBL" id="SHE92589.1"/>
    </source>
</evidence>
<evidence type="ECO:0000256" key="6">
    <source>
        <dbReference type="ARBA" id="ARBA00023102"/>
    </source>
</evidence>
<dbReference type="Gene3D" id="3.20.20.140">
    <property type="entry name" value="Metal-dependent hydrolases"/>
    <property type="match status" value="1"/>
</dbReference>
<evidence type="ECO:0000256" key="1">
    <source>
        <dbReference type="ARBA" id="ARBA00004970"/>
    </source>
</evidence>
<dbReference type="GO" id="GO:0005737">
    <property type="term" value="C:cytoplasm"/>
    <property type="evidence" value="ECO:0007669"/>
    <property type="project" value="TreeGrafter"/>
</dbReference>
<dbReference type="InterPro" id="IPR016195">
    <property type="entry name" value="Pol/histidinol_Pase-like"/>
</dbReference>
<dbReference type="InterPro" id="IPR004013">
    <property type="entry name" value="PHP_dom"/>
</dbReference>
<gene>
    <name evidence="10" type="ORF">SAMN02745190_01478</name>
</gene>
<evidence type="ECO:0000256" key="8">
    <source>
        <dbReference type="RuleBase" id="RU366003"/>
    </source>
</evidence>
<sequence>MRLDYHMHFEHGSYDAAWVQGFFDAAEKRGIDEIGISEHSHGFEEFEPFYYNDLVLDDSFIGEFQQKWLKKKKFMYSLEEYFDFMEQLKSAGHDVKTGIEVCNFQQQVAVKNILCRYPFDYIIGSVHFLRGWAYDSAEIKAEWNEHSLEEIYEWYTAEAEYLCAGGCYDVLGHPFNIRLFKFIPDFDVTPYLERVAKAMKKADMVVDVNTGTLYRYPIKEISPYPDFMEMAAEYHLPISFGSDAHEPEDCGAYISDAVDYVKKYGYRESVRFDRRDREMVLFD</sequence>
<dbReference type="STRING" id="1123243.SAMN02745190_01478"/>
<comment type="similarity">
    <text evidence="2 8">Belongs to the PHP hydrolase family. HisK subfamily.</text>
</comment>
<dbReference type="OrthoDB" id="9775255at2"/>
<keyword evidence="4 8" id="KW-0028">Amino-acid biosynthesis</keyword>
<dbReference type="PANTHER" id="PTHR21039:SF0">
    <property type="entry name" value="HISTIDINOL-PHOSPHATASE"/>
    <property type="match status" value="1"/>
</dbReference>
<organism evidence="10 11">
    <name type="scientific">Schwartzia succinivorans DSM 10502</name>
    <dbReference type="NCBI Taxonomy" id="1123243"/>
    <lineage>
        <taxon>Bacteria</taxon>
        <taxon>Bacillati</taxon>
        <taxon>Bacillota</taxon>
        <taxon>Negativicutes</taxon>
        <taxon>Selenomonadales</taxon>
        <taxon>Selenomonadaceae</taxon>
        <taxon>Schwartzia</taxon>
    </lineage>
</organism>
<dbReference type="Pfam" id="PF02811">
    <property type="entry name" value="PHP"/>
    <property type="match status" value="1"/>
</dbReference>
<evidence type="ECO:0000313" key="11">
    <source>
        <dbReference type="Proteomes" id="UP000184404"/>
    </source>
</evidence>
<dbReference type="CDD" id="cd12110">
    <property type="entry name" value="PHP_HisPPase_Hisj_like"/>
    <property type="match status" value="1"/>
</dbReference>
<dbReference type="UniPathway" id="UPA00031">
    <property type="reaction ID" value="UER00013"/>
</dbReference>
<dbReference type="RefSeq" id="WP_072935579.1">
    <property type="nucleotide sequence ID" value="NZ_FQUG01000005.1"/>
</dbReference>
<dbReference type="InterPro" id="IPR010140">
    <property type="entry name" value="Histidinol_P_phosphatase_HisJ"/>
</dbReference>
<keyword evidence="6 8" id="KW-0368">Histidine biosynthesis</keyword>
<feature type="domain" description="PHP" evidence="9">
    <location>
        <begin position="4"/>
        <end position="210"/>
    </location>
</feature>
<keyword evidence="5 8" id="KW-0378">Hydrolase</keyword>
<evidence type="ECO:0000256" key="2">
    <source>
        <dbReference type="ARBA" id="ARBA00009152"/>
    </source>
</evidence>